<comment type="similarity">
    <text evidence="11 13">In the C-terminal section; belongs to the helicase family. RecG subfamily.</text>
</comment>
<dbReference type="InterPro" id="IPR027417">
    <property type="entry name" value="P-loop_NTPase"/>
</dbReference>
<dbReference type="Gene3D" id="3.40.50.11180">
    <property type="match status" value="1"/>
</dbReference>
<dbReference type="FunFam" id="3.40.50.300:FF:000300">
    <property type="entry name" value="Transcription-repair-coupling factor"/>
    <property type="match status" value="1"/>
</dbReference>
<dbReference type="PANTHER" id="PTHR47964">
    <property type="entry name" value="ATP-DEPENDENT DNA HELICASE HOMOLOG RECG, CHLOROPLASTIC"/>
    <property type="match status" value="1"/>
</dbReference>
<dbReference type="SUPFAM" id="SSF52540">
    <property type="entry name" value="P-loop containing nucleoside triphosphate hydrolases"/>
    <property type="match status" value="4"/>
</dbReference>
<dbReference type="Gene3D" id="3.90.1150.50">
    <property type="entry name" value="Transcription-repair-coupling factor, D7 domain"/>
    <property type="match status" value="1"/>
</dbReference>
<dbReference type="InterPro" id="IPR047112">
    <property type="entry name" value="RecG/Mfd"/>
</dbReference>
<evidence type="ECO:0000256" key="4">
    <source>
        <dbReference type="ARBA" id="ARBA00022763"/>
    </source>
</evidence>
<dbReference type="GO" id="GO:0006355">
    <property type="term" value="P:regulation of DNA-templated transcription"/>
    <property type="evidence" value="ECO:0007669"/>
    <property type="project" value="UniProtKB-UniRule"/>
</dbReference>
<dbReference type="Pfam" id="PF00270">
    <property type="entry name" value="DEAD"/>
    <property type="match status" value="1"/>
</dbReference>
<dbReference type="InterPro" id="IPR003711">
    <property type="entry name" value="CarD-like/TRCF_RID"/>
</dbReference>
<dbReference type="Pfam" id="PF21132">
    <property type="entry name" value="MFD_D3"/>
    <property type="match status" value="1"/>
</dbReference>
<dbReference type="Pfam" id="PF02559">
    <property type="entry name" value="CarD_TRCF_RID"/>
    <property type="match status" value="1"/>
</dbReference>
<dbReference type="CDD" id="cd17991">
    <property type="entry name" value="DEXHc_TRCF"/>
    <property type="match status" value="1"/>
</dbReference>
<dbReference type="SUPFAM" id="SSF143517">
    <property type="entry name" value="TRCF domain-like"/>
    <property type="match status" value="1"/>
</dbReference>
<dbReference type="HAMAP" id="MF_00969">
    <property type="entry name" value="TRCF"/>
    <property type="match status" value="1"/>
</dbReference>
<keyword evidence="17" id="KW-1185">Reference proteome</keyword>
<dbReference type="PROSITE" id="PS51192">
    <property type="entry name" value="HELICASE_ATP_BIND_1"/>
    <property type="match status" value="1"/>
</dbReference>
<dbReference type="FunFam" id="3.40.50.300:FF:000546">
    <property type="entry name" value="Transcription-repair-coupling factor"/>
    <property type="match status" value="1"/>
</dbReference>
<reference evidence="16 17" key="1">
    <citation type="journal article" date="2013" name="Genome Biol. Evol.">
        <title>Genome evolution and phylogenomic analysis of candidatus kinetoplastibacterium, the betaproteobacterial endosymbionts of strigomonas and angomonas.</title>
        <authorList>
            <person name="Alves J.M."/>
            <person name="Serrano M.G."/>
            <person name="Maia da Silva F."/>
            <person name="Voegtly L.J."/>
            <person name="Matveyev A.V."/>
            <person name="Teixeira M.M."/>
            <person name="Camargo E.P."/>
            <person name="Buck G.A."/>
        </authorList>
    </citation>
    <scope>NUCLEOTIDE SEQUENCE [LARGE SCALE GENOMIC DNA]</scope>
    <source>
        <strain evidence="16 17">TCC079E</strain>
    </source>
</reference>
<dbReference type="GO" id="GO:0016787">
    <property type="term" value="F:hydrolase activity"/>
    <property type="evidence" value="ECO:0007669"/>
    <property type="project" value="UniProtKB-KW"/>
</dbReference>
<dbReference type="PANTHER" id="PTHR47964:SF1">
    <property type="entry name" value="ATP-DEPENDENT DNA HELICASE HOMOLOG RECG, CHLOROPLASTIC"/>
    <property type="match status" value="1"/>
</dbReference>
<sequence>MLRIVHITKKILSNINNYKKYSYGKPYGSGLSFLIGNIEEQKLYSPIVVITNNYLEAQKISEEIKIICPEKNIVTMPEWETLPYDSFSPNQSIISERLKTFYELLKNKIDILTISINTVINRTIPPEFIASYSFVFKKNDKLDEKELFNQLSIANYKHVPQVKDYGEFCIRGGIIDIFPMGSTTAYRLDLLDDLIDSIRSFDINTQCSTGYVDEIKILPGKEFPYNENSISYFRSNFREYFNGDPSKYDIYKNISNSNSFPGIEYYLPLFFEKTTTIFEYLPKNCLFITLENIIYSIELFNKDVYDRYNFLKHDIENPILHPEKLFLKQEEFLEKLKNYNHLSINKKENNEFKKNIDVSIRKDIPNPIEQLGKLLKLNNNKTIICVYSNNTQTTILNMLTTYLSLEIKSYKSIKNFIDSKEQVGITIAPINYGFECIPLNLNVITENDLYPNRRNEYKPIKQKIYKKNTTHNFNDISELQIGDHIVHSQYGIGIYKGLKAMNFGKDEMEFLHLEYAKDATLYVPISNLNLISRYVGINSEEITLHQLGSESWSKKYKKAVQQIHDTAADLLEIYSKRAIRKGYKFNIYEEDYNKFIDDFGFIETADQAEAIKSVIQDMSTDKPMDRLVCGDVGFGKTEVALRAAFIAASNNKQVIMLCPTTLLAEQHTQTFTKRFSNWPINIAELSRMRSSKENNLTIDNINNGNLDIIIGTHKLLSKDINFKNLGLVIIDEEHRFGVRQKEIFKNLRPDIDFLSLTATPIPRTLSMSLEGIRDFSIITTPPQKRLPIKTIVNRQNKSIIKEALKREIRRGGQVYFLHNEINTINNKKILLEEIFPNIRIGIAHGQMPEKNLENIMRDFCNKNYDVLLCTTIIETGIDIPNANTIIINRADTFGLAQLHQLRGRVGRSYHQAYAYLLTPEEDSMTTQAKRRLEAIQTMDDLGSGFYLALHDLEIRGTGEILGKSQSGNMQEIGYSLYNEILSRSILSLKENGKVNINNDNNFISCDINLNLPALIPTDYCSDIPTRLTLYKRLSHAKNDDDLFILKNEIEDRFGKIPNHLENLIITHRLRIIAEKIHIIKIVIEELQIILTLNNNENINLENILKLTQTNKNIKIHKNNKIIINSNKEFNLKIQELFRILHFLKEN</sequence>
<keyword evidence="2 13" id="KW-0963">Cytoplasm</keyword>
<dbReference type="KEGG" id="kde:CDSE_0777"/>
<evidence type="ECO:0000259" key="15">
    <source>
        <dbReference type="PROSITE" id="PS51194"/>
    </source>
</evidence>
<keyword evidence="8 13" id="KW-0238">DNA-binding</keyword>
<keyword evidence="9 13" id="KW-0234">DNA repair</keyword>
<dbReference type="Gene3D" id="3.40.50.11140">
    <property type="match status" value="1"/>
</dbReference>
<keyword evidence="7 13" id="KW-0067">ATP-binding</keyword>
<dbReference type="OrthoDB" id="9804325at2"/>
<dbReference type="Gene3D" id="3.40.50.300">
    <property type="entry name" value="P-loop containing nucleotide triphosphate hydrolases"/>
    <property type="match status" value="2"/>
</dbReference>
<dbReference type="InterPro" id="IPR014001">
    <property type="entry name" value="Helicase_ATP-bd"/>
</dbReference>
<dbReference type="SMART" id="SM00487">
    <property type="entry name" value="DEXDc"/>
    <property type="match status" value="1"/>
</dbReference>
<evidence type="ECO:0000313" key="16">
    <source>
        <dbReference type="EMBL" id="AGF47038.1"/>
    </source>
</evidence>
<evidence type="ECO:0000256" key="2">
    <source>
        <dbReference type="ARBA" id="ARBA00022490"/>
    </source>
</evidence>
<dbReference type="SUPFAM" id="SSF141259">
    <property type="entry name" value="CarD-like"/>
    <property type="match status" value="1"/>
</dbReference>
<keyword evidence="6" id="KW-0347">Helicase</keyword>
<dbReference type="HOGENOM" id="CLU_005122_0_3_4"/>
<evidence type="ECO:0000256" key="13">
    <source>
        <dbReference type="HAMAP-Rule" id="MF_00969"/>
    </source>
</evidence>
<evidence type="ECO:0000256" key="6">
    <source>
        <dbReference type="ARBA" id="ARBA00022806"/>
    </source>
</evidence>
<organism evidence="16 17">
    <name type="scientific">Candidatus Kinetoplastidibacterium desouzai TCC079E</name>
    <dbReference type="NCBI Taxonomy" id="1208919"/>
    <lineage>
        <taxon>Bacteria</taxon>
        <taxon>Pseudomonadati</taxon>
        <taxon>Pseudomonadota</taxon>
        <taxon>Betaproteobacteria</taxon>
        <taxon>Candidatus Kinetoplastidibacterium</taxon>
    </lineage>
</organism>
<evidence type="ECO:0000256" key="3">
    <source>
        <dbReference type="ARBA" id="ARBA00022741"/>
    </source>
</evidence>
<dbReference type="Pfam" id="PF17757">
    <property type="entry name" value="UvrB_inter"/>
    <property type="match status" value="1"/>
</dbReference>
<dbReference type="EC" id="3.6.4.-" evidence="13"/>
<dbReference type="EMBL" id="CP003803">
    <property type="protein sequence ID" value="AGF47038.1"/>
    <property type="molecule type" value="Genomic_DNA"/>
</dbReference>
<dbReference type="GO" id="GO:0005737">
    <property type="term" value="C:cytoplasm"/>
    <property type="evidence" value="ECO:0007669"/>
    <property type="project" value="UniProtKB-SubCell"/>
</dbReference>
<comment type="subcellular location">
    <subcellularLocation>
        <location evidence="1 13">Cytoplasm</location>
    </subcellularLocation>
</comment>
<dbReference type="InterPro" id="IPR036101">
    <property type="entry name" value="CarD-like/TRCF_RID_sf"/>
</dbReference>
<evidence type="ECO:0000256" key="5">
    <source>
        <dbReference type="ARBA" id="ARBA00022801"/>
    </source>
</evidence>
<dbReference type="Gene3D" id="2.40.10.170">
    <property type="match status" value="1"/>
</dbReference>
<dbReference type="InterPro" id="IPR041471">
    <property type="entry name" value="UvrB_inter"/>
</dbReference>
<dbReference type="Pfam" id="PF03461">
    <property type="entry name" value="TRCF"/>
    <property type="match status" value="1"/>
</dbReference>
<dbReference type="GO" id="GO:0000716">
    <property type="term" value="P:transcription-coupled nucleotide-excision repair, DNA damage recognition"/>
    <property type="evidence" value="ECO:0007669"/>
    <property type="project" value="UniProtKB-UniRule"/>
</dbReference>
<feature type="domain" description="Helicase ATP-binding" evidence="14">
    <location>
        <begin position="617"/>
        <end position="778"/>
    </location>
</feature>
<evidence type="ECO:0000256" key="10">
    <source>
        <dbReference type="ARBA" id="ARBA00061104"/>
    </source>
</evidence>
<gene>
    <name evidence="13" type="primary">mfd</name>
    <name evidence="16" type="ORF">CDSE_0777</name>
</gene>
<evidence type="ECO:0000256" key="8">
    <source>
        <dbReference type="ARBA" id="ARBA00023125"/>
    </source>
</evidence>
<feature type="domain" description="Helicase C-terminal" evidence="15">
    <location>
        <begin position="795"/>
        <end position="953"/>
    </location>
</feature>
<dbReference type="STRING" id="1208919.CDSE_0777"/>
<evidence type="ECO:0000256" key="7">
    <source>
        <dbReference type="ARBA" id="ARBA00022840"/>
    </source>
</evidence>
<dbReference type="InterPro" id="IPR005118">
    <property type="entry name" value="TRCF_C"/>
</dbReference>
<dbReference type="InterPro" id="IPR037235">
    <property type="entry name" value="TRCF-like_C_D7"/>
</dbReference>
<dbReference type="SMART" id="SM00490">
    <property type="entry name" value="HELICc"/>
    <property type="match status" value="1"/>
</dbReference>
<protein>
    <recommendedName>
        <fullName evidence="12 13">Transcription-repair-coupling factor</fullName>
        <shortName evidence="13">TRCF</shortName>
        <ecNumber evidence="13">3.6.4.-</ecNumber>
    </recommendedName>
</protein>
<evidence type="ECO:0000256" key="12">
    <source>
        <dbReference type="ARBA" id="ARBA00070128"/>
    </source>
</evidence>
<dbReference type="InterPro" id="IPR011545">
    <property type="entry name" value="DEAD/DEAH_box_helicase_dom"/>
</dbReference>
<proteinExistence type="inferred from homology"/>
<evidence type="ECO:0000256" key="1">
    <source>
        <dbReference type="ARBA" id="ARBA00004496"/>
    </source>
</evidence>
<dbReference type="PROSITE" id="PS51194">
    <property type="entry name" value="HELICASE_CTER"/>
    <property type="match status" value="1"/>
</dbReference>
<dbReference type="Pfam" id="PF00271">
    <property type="entry name" value="Helicase_C"/>
    <property type="match status" value="1"/>
</dbReference>
<keyword evidence="5 13" id="KW-0378">Hydrolase</keyword>
<dbReference type="InterPro" id="IPR004576">
    <property type="entry name" value="Mfd"/>
</dbReference>
<evidence type="ECO:0000256" key="11">
    <source>
        <dbReference type="ARBA" id="ARBA00061399"/>
    </source>
</evidence>
<evidence type="ECO:0000256" key="9">
    <source>
        <dbReference type="ARBA" id="ARBA00023204"/>
    </source>
</evidence>
<evidence type="ECO:0000259" key="14">
    <source>
        <dbReference type="PROSITE" id="PS51192"/>
    </source>
</evidence>
<keyword evidence="3 13" id="KW-0547">Nucleotide-binding</keyword>
<dbReference type="Gene3D" id="3.30.2060.10">
    <property type="entry name" value="Penicillin-binding protein 1b domain"/>
    <property type="match status" value="1"/>
</dbReference>
<comment type="function">
    <text evidence="13">Couples transcription and DNA repair by recognizing RNA polymerase (RNAP) stalled at DNA lesions. Mediates ATP-dependent release of RNAP and its truncated transcript from the DNA, and recruitment of nucleotide excision repair machinery to the damaged site.</text>
</comment>
<dbReference type="GO" id="GO:0003684">
    <property type="term" value="F:damaged DNA binding"/>
    <property type="evidence" value="ECO:0007669"/>
    <property type="project" value="InterPro"/>
</dbReference>
<dbReference type="SMART" id="SM00982">
    <property type="entry name" value="TRCF"/>
    <property type="match status" value="1"/>
</dbReference>
<comment type="similarity">
    <text evidence="10 13">In the N-terminal section; belongs to the UvrB family.</text>
</comment>
<dbReference type="InterPro" id="IPR001650">
    <property type="entry name" value="Helicase_C-like"/>
</dbReference>
<dbReference type="eggNOG" id="COG1197">
    <property type="taxonomic scope" value="Bacteria"/>
</dbReference>
<dbReference type="GO" id="GO:0005524">
    <property type="term" value="F:ATP binding"/>
    <property type="evidence" value="ECO:0007669"/>
    <property type="project" value="UniProtKB-UniRule"/>
</dbReference>
<evidence type="ECO:0000313" key="17">
    <source>
        <dbReference type="Proteomes" id="UP000011547"/>
    </source>
</evidence>
<name>M1L2Q7_9PROT</name>
<dbReference type="Proteomes" id="UP000011547">
    <property type="component" value="Chromosome"/>
</dbReference>
<dbReference type="SMART" id="SM01058">
    <property type="entry name" value="CarD_TRCF"/>
    <property type="match status" value="1"/>
</dbReference>
<dbReference type="GO" id="GO:0003678">
    <property type="term" value="F:DNA helicase activity"/>
    <property type="evidence" value="ECO:0007669"/>
    <property type="project" value="TreeGrafter"/>
</dbReference>
<dbReference type="NCBIfam" id="TIGR00580">
    <property type="entry name" value="mfd"/>
    <property type="match status" value="1"/>
</dbReference>
<dbReference type="PATRIC" id="fig|1208919.3.peg.479"/>
<keyword evidence="4 13" id="KW-0227">DNA damage</keyword>
<dbReference type="InterPro" id="IPR048635">
    <property type="entry name" value="MFD_D3"/>
</dbReference>
<accession>M1L2Q7</accession>
<dbReference type="AlphaFoldDB" id="M1L2Q7"/>